<feature type="region of interest" description="Disordered" evidence="1">
    <location>
        <begin position="107"/>
        <end position="129"/>
    </location>
</feature>
<dbReference type="Gene3D" id="3.30.420.40">
    <property type="match status" value="2"/>
</dbReference>
<protein>
    <recommendedName>
        <fullName evidence="4">Hsp70 family protein</fullName>
    </recommendedName>
</protein>
<reference evidence="2 3" key="3">
    <citation type="journal article" date="2017" name="Mol. Plant Pathol.">
        <title>A gapless genome sequence of the fungus Botrytis cinerea.</title>
        <authorList>
            <person name="Van Kan J.A."/>
            <person name="Stassen J.H."/>
            <person name="Mosbach A."/>
            <person name="Van Der Lee T.A."/>
            <person name="Faino L."/>
            <person name="Farmer A.D."/>
            <person name="Papasotiriou D.G."/>
            <person name="Zhou S."/>
            <person name="Seidl M.F."/>
            <person name="Cottam E."/>
            <person name="Edel D."/>
            <person name="Hahn M."/>
            <person name="Schwartz D.C."/>
            <person name="Dietrich R.A."/>
            <person name="Widdison S."/>
            <person name="Scalliet G."/>
        </authorList>
    </citation>
    <scope>NUCLEOTIDE SEQUENCE [LARGE SCALE GENOMIC DNA]</scope>
    <source>
        <strain evidence="2 3">B05.10</strain>
    </source>
</reference>
<dbReference type="Gene3D" id="3.90.640.10">
    <property type="entry name" value="Actin, Chain A, domain 4"/>
    <property type="match status" value="1"/>
</dbReference>
<evidence type="ECO:0000256" key="1">
    <source>
        <dbReference type="SAM" id="MobiDB-lite"/>
    </source>
</evidence>
<dbReference type="VEuPathDB" id="FungiDB:Bcin13g02570"/>
<dbReference type="AlphaFoldDB" id="A0A384K0R8"/>
<dbReference type="PANTHER" id="PTHR42749">
    <property type="entry name" value="CELL SHAPE-DETERMINING PROTEIN MREB"/>
    <property type="match status" value="1"/>
</dbReference>
<reference evidence="2 3" key="2">
    <citation type="journal article" date="2012" name="Eukaryot. Cell">
        <title>Genome update of Botrytis cinerea strains B05.10 and T4.</title>
        <authorList>
            <person name="Staats M."/>
            <person name="van Kan J.A."/>
        </authorList>
    </citation>
    <scope>NUCLEOTIDE SEQUENCE [LARGE SCALE GENOMIC DNA]</scope>
    <source>
        <strain evidence="2 3">B05.10</strain>
    </source>
</reference>
<evidence type="ECO:0000313" key="3">
    <source>
        <dbReference type="Proteomes" id="UP000001798"/>
    </source>
</evidence>
<name>A0A384K0R8_BOTFB</name>
<proteinExistence type="predicted"/>
<feature type="region of interest" description="Disordered" evidence="1">
    <location>
        <begin position="1"/>
        <end position="47"/>
    </location>
</feature>
<dbReference type="Proteomes" id="UP000001798">
    <property type="component" value="Chromosome 13"/>
</dbReference>
<sequence length="752" mass="84625">MSENMASRGGPMGSKNGNVSRQTVSVRREGTSQNQSNRTMHSPTPSTAISVRSSNMRLHLIAPTDKVVIGLDYGTTFTSVSYSIVPINCGNMKSSANDVLSVINWPSDGEDGERKQVPTESWYSPEPVERHRNDEDKIFDENLFDLSQGKHPLLLSGVAGDTINDPEDSEMEDELAVDFLWGYGVPYHMYKANSTRSQRRLVKRAKLMLVETEYTNEDRKGLRRTLTGLLKEGIIRRHGKRSKTESDMWDAVDPISDYIVKVLQHTKEQLKHLHRFTDQTPVDFVMTVPTVWSPEASRVLQTSVKAAIQATAFGKPWGTTADNVFLISEPEAAATFLLESSEDISLGETFIIADCGGGTVDVVTYGVSNRYPLRLKDEKIQPIGDNCGSSYLNDGYRDMLLNRLQDEDYLFKNGDTLESIVNRLIPDFENEYKRRVNVMARCGHRVYIAGLHGDEQINRVGLAAKRFEANYLQMNLGDYKEIFNPLLKRVSNLLENQIGQAVEKNLVVKKVFLVGGFGGSPSLRCYLKNWLAKRSVKLTFDIELVADRHKCITAVASGAVLRALDKKNGPERISQSSYGFLRHEPWQPRLYSGHERAKPDESELDGEKYVATIDYFMIKGSPIRPDHKFSPFPTYHTFPVDEKKFLCEEILYVSDSATESHYSRKDLKNANAQIAGRIIVDMTFLRDKGIITPVYPEEGKDGKEHYRVEYELVAKVEGRALRYEARYPAGEGGKVRGHGQFSIAAAFREGTA</sequence>
<evidence type="ECO:0000313" key="2">
    <source>
        <dbReference type="EMBL" id="ATZ56420.1"/>
    </source>
</evidence>
<dbReference type="SUPFAM" id="SSF53067">
    <property type="entry name" value="Actin-like ATPase domain"/>
    <property type="match status" value="1"/>
</dbReference>
<dbReference type="InterPro" id="IPR043129">
    <property type="entry name" value="ATPase_NBD"/>
</dbReference>
<dbReference type="PANTHER" id="PTHR42749:SF8">
    <property type="entry name" value="HSP70 FAMILY PROTEIN (AFU_ORTHOLOGUE AFUA_3G13740)"/>
    <property type="match status" value="1"/>
</dbReference>
<keyword evidence="3" id="KW-1185">Reference proteome</keyword>
<dbReference type="EMBL" id="CP009817">
    <property type="protein sequence ID" value="ATZ56420.1"/>
    <property type="molecule type" value="Genomic_DNA"/>
</dbReference>
<reference evidence="2 3" key="1">
    <citation type="journal article" date="2011" name="PLoS Genet.">
        <title>Genomic analysis of the necrotrophic fungal pathogens Sclerotinia sclerotiorum and Botrytis cinerea.</title>
        <authorList>
            <person name="Amselem J."/>
            <person name="Cuomo C.A."/>
            <person name="van Kan J.A."/>
            <person name="Viaud M."/>
            <person name="Benito E.P."/>
            <person name="Couloux A."/>
            <person name="Coutinho P.M."/>
            <person name="de Vries R.P."/>
            <person name="Dyer P.S."/>
            <person name="Fillinger S."/>
            <person name="Fournier E."/>
            <person name="Gout L."/>
            <person name="Hahn M."/>
            <person name="Kohn L."/>
            <person name="Lapalu N."/>
            <person name="Plummer K.M."/>
            <person name="Pradier J.M."/>
            <person name="Quevillon E."/>
            <person name="Sharon A."/>
            <person name="Simon A."/>
            <person name="ten Have A."/>
            <person name="Tudzynski B."/>
            <person name="Tudzynski P."/>
            <person name="Wincker P."/>
            <person name="Andrew M."/>
            <person name="Anthouard V."/>
            <person name="Beever R.E."/>
            <person name="Beffa R."/>
            <person name="Benoit I."/>
            <person name="Bouzid O."/>
            <person name="Brault B."/>
            <person name="Chen Z."/>
            <person name="Choquer M."/>
            <person name="Collemare J."/>
            <person name="Cotton P."/>
            <person name="Danchin E.G."/>
            <person name="Da Silva C."/>
            <person name="Gautier A."/>
            <person name="Giraud C."/>
            <person name="Giraud T."/>
            <person name="Gonzalez C."/>
            <person name="Grossetete S."/>
            <person name="Guldener U."/>
            <person name="Henrissat B."/>
            <person name="Howlett B.J."/>
            <person name="Kodira C."/>
            <person name="Kretschmer M."/>
            <person name="Lappartient A."/>
            <person name="Leroch M."/>
            <person name="Levis C."/>
            <person name="Mauceli E."/>
            <person name="Neuveglise C."/>
            <person name="Oeser B."/>
            <person name="Pearson M."/>
            <person name="Poulain J."/>
            <person name="Poussereau N."/>
            <person name="Quesneville H."/>
            <person name="Rascle C."/>
            <person name="Schumacher J."/>
            <person name="Segurens B."/>
            <person name="Sexton A."/>
            <person name="Silva E."/>
            <person name="Sirven C."/>
            <person name="Soanes D.M."/>
            <person name="Talbot N.J."/>
            <person name="Templeton M."/>
            <person name="Yandava C."/>
            <person name="Yarden O."/>
            <person name="Zeng Q."/>
            <person name="Rollins J.A."/>
            <person name="Lebrun M.H."/>
            <person name="Dickman M."/>
        </authorList>
    </citation>
    <scope>NUCLEOTIDE SEQUENCE [LARGE SCALE GENOMIC DNA]</scope>
    <source>
        <strain evidence="2 3">B05.10</strain>
    </source>
</reference>
<gene>
    <name evidence="2" type="ORF">BCIN_13g02570</name>
</gene>
<dbReference type="RefSeq" id="XP_001555267.2">
    <property type="nucleotide sequence ID" value="XM_001555217.2"/>
</dbReference>
<organism evidence="2 3">
    <name type="scientific">Botryotinia fuckeliana (strain B05.10)</name>
    <name type="common">Noble rot fungus</name>
    <name type="synonym">Botrytis cinerea</name>
    <dbReference type="NCBI Taxonomy" id="332648"/>
    <lineage>
        <taxon>Eukaryota</taxon>
        <taxon>Fungi</taxon>
        <taxon>Dikarya</taxon>
        <taxon>Ascomycota</taxon>
        <taxon>Pezizomycotina</taxon>
        <taxon>Leotiomycetes</taxon>
        <taxon>Helotiales</taxon>
        <taxon>Sclerotiniaceae</taxon>
        <taxon>Botrytis</taxon>
    </lineage>
</organism>
<dbReference type="OrthoDB" id="2963168at2759"/>
<accession>A0A384K0R8</accession>
<dbReference type="KEGG" id="bfu:BCIN_13g02570"/>
<feature type="compositionally biased region" description="Polar residues" evidence="1">
    <location>
        <begin position="15"/>
        <end position="47"/>
    </location>
</feature>
<dbReference type="GeneID" id="5435850"/>
<evidence type="ECO:0008006" key="4">
    <source>
        <dbReference type="Google" id="ProtNLM"/>
    </source>
</evidence>
<dbReference type="CDD" id="cd10170">
    <property type="entry name" value="ASKHA_NBD_HSP70"/>
    <property type="match status" value="1"/>
</dbReference>